<evidence type="ECO:0000313" key="2">
    <source>
        <dbReference type="EMBL" id="WIV62345.1"/>
    </source>
</evidence>
<name>A0ABY8Y2W8_9PSEU</name>
<proteinExistence type="predicted"/>
<dbReference type="Proteomes" id="UP001227101">
    <property type="component" value="Chromosome"/>
</dbReference>
<keyword evidence="3" id="KW-1185">Reference proteome</keyword>
<sequence>MRATFGDSHDGLVHRARGNDNDEDEGTRQPDVFGAELFPAQGGPRHADKQTACCLSMP</sequence>
<dbReference type="RefSeq" id="WP_173138999.1">
    <property type="nucleotide sequence ID" value="NZ_CP127173.1"/>
</dbReference>
<evidence type="ECO:0000256" key="1">
    <source>
        <dbReference type="SAM" id="MobiDB-lite"/>
    </source>
</evidence>
<organism evidence="2 3">
    <name type="scientific">Amycolatopsis nalaikhensis</name>
    <dbReference type="NCBI Taxonomy" id="715472"/>
    <lineage>
        <taxon>Bacteria</taxon>
        <taxon>Bacillati</taxon>
        <taxon>Actinomycetota</taxon>
        <taxon>Actinomycetes</taxon>
        <taxon>Pseudonocardiales</taxon>
        <taxon>Pseudonocardiaceae</taxon>
        <taxon>Amycolatopsis</taxon>
    </lineage>
</organism>
<feature type="region of interest" description="Disordered" evidence="1">
    <location>
        <begin position="1"/>
        <end position="58"/>
    </location>
</feature>
<protein>
    <submittedName>
        <fullName evidence="2">Uncharacterized protein</fullName>
    </submittedName>
</protein>
<gene>
    <name evidence="2" type="ORF">QP939_04450</name>
</gene>
<feature type="compositionally biased region" description="Basic and acidic residues" evidence="1">
    <location>
        <begin position="7"/>
        <end position="20"/>
    </location>
</feature>
<reference evidence="2 3" key="1">
    <citation type="submission" date="2023-06" db="EMBL/GenBank/DDBJ databases">
        <authorList>
            <person name="Oyuntsetseg B."/>
            <person name="Kim S.B."/>
        </authorList>
    </citation>
    <scope>NUCLEOTIDE SEQUENCE [LARGE SCALE GENOMIC DNA]</scope>
    <source>
        <strain evidence="2 3">2-2</strain>
    </source>
</reference>
<dbReference type="EMBL" id="CP127173">
    <property type="protein sequence ID" value="WIV62345.1"/>
    <property type="molecule type" value="Genomic_DNA"/>
</dbReference>
<evidence type="ECO:0000313" key="3">
    <source>
        <dbReference type="Proteomes" id="UP001227101"/>
    </source>
</evidence>
<accession>A0ABY8Y2W8</accession>